<name>A0A2K8KQC4_9GAMM</name>
<feature type="domain" description="Transcriptional regulator AbiEi antitoxin N-terminal" evidence="1">
    <location>
        <begin position="80"/>
        <end position="176"/>
    </location>
</feature>
<accession>A0A2K8KQC4</accession>
<evidence type="ECO:0000259" key="1">
    <source>
        <dbReference type="Pfam" id="PF17194"/>
    </source>
</evidence>
<proteinExistence type="predicted"/>
<keyword evidence="3" id="KW-1185">Reference proteome</keyword>
<gene>
    <name evidence="2" type="primary">ynd</name>
    <name evidence="2" type="ORF">REIFOR_01813</name>
</gene>
<evidence type="ECO:0000313" key="3">
    <source>
        <dbReference type="Proteomes" id="UP000229757"/>
    </source>
</evidence>
<dbReference type="InterPro" id="IPR033455">
    <property type="entry name" value="AbiEi_3_N"/>
</dbReference>
<dbReference type="KEGG" id="rfo:REIFOR_01813"/>
<sequence length="342" mass="39248">MGWFLTSNAPLQTMNNWIYRGNWNPWRRKPRYPASGSAILFLAALVYQEVKFNTLGVKIDTTANQLVYTKPYIHTMSVKMSSKLNWLVTHTSPGAIVVQHWLTENGVSYSLAQKYAQTGWLKKLCSGVYYRPDAKGELKPNWVDAIQAVDMQLHVPIHLAGLSSLTHQGLSHYLQLNREQVWIGVDNRQSLPKWFREFPYQDWFYCGNHKLVTIPEKDLKTITVKGKELTVSCPELAAYEVVDAIGKQISFEHVAELFQGLVNLSPTKVQTILERSHSIQTNRVFLFLSHHYGHQWAKRLDESGIKLGSGKRQVVKNGRYNERYRITVPDILSIKNVEHENG</sequence>
<dbReference type="Proteomes" id="UP000229757">
    <property type="component" value="Chromosome"/>
</dbReference>
<reference evidence="2 3" key="1">
    <citation type="journal article" date="2017" name="Environ. Microbiol.">
        <title>Genomic and physiological analyses of 'Reinekea forsetii' reveal a versatile opportunistic lifestyle during spring algae blooms.</title>
        <authorList>
            <person name="Avci B."/>
            <person name="Hahnke R.L."/>
            <person name="Chafee M."/>
            <person name="Fischer T."/>
            <person name="Gruber-Vodicka H."/>
            <person name="Tegetmeyer H.E."/>
            <person name="Harder J."/>
            <person name="Fuchs B.M."/>
            <person name="Amann R.I."/>
            <person name="Teeling H."/>
        </authorList>
    </citation>
    <scope>NUCLEOTIDE SEQUENCE [LARGE SCALE GENOMIC DNA]</scope>
    <source>
        <strain evidence="2 3">Hel1_31_D35</strain>
    </source>
</reference>
<dbReference type="Pfam" id="PF17194">
    <property type="entry name" value="AbiEi_3_N"/>
    <property type="match status" value="1"/>
</dbReference>
<dbReference type="AlphaFoldDB" id="A0A2K8KQC4"/>
<evidence type="ECO:0000313" key="2">
    <source>
        <dbReference type="EMBL" id="ATX76950.1"/>
    </source>
</evidence>
<organism evidence="2 3">
    <name type="scientific">Reinekea forsetii</name>
    <dbReference type="NCBI Taxonomy" id="1336806"/>
    <lineage>
        <taxon>Bacteria</taxon>
        <taxon>Pseudomonadati</taxon>
        <taxon>Pseudomonadota</taxon>
        <taxon>Gammaproteobacteria</taxon>
        <taxon>Oceanospirillales</taxon>
        <taxon>Saccharospirillaceae</taxon>
        <taxon>Reinekea</taxon>
    </lineage>
</organism>
<dbReference type="EMBL" id="CP011797">
    <property type="protein sequence ID" value="ATX76950.1"/>
    <property type="molecule type" value="Genomic_DNA"/>
</dbReference>
<protein>
    <submittedName>
        <fullName evidence="2">Ynd protein</fullName>
    </submittedName>
</protein>
<dbReference type="Pfam" id="PF11459">
    <property type="entry name" value="AbiEi_3"/>
    <property type="match status" value="1"/>
</dbReference>
<dbReference type="InterPro" id="IPR021561">
    <property type="entry name" value="AbiEi_3"/>
</dbReference>